<dbReference type="InterPro" id="IPR013762">
    <property type="entry name" value="Integrase-like_cat_sf"/>
</dbReference>
<evidence type="ECO:0000313" key="5">
    <source>
        <dbReference type="EMBL" id="ALG14486.1"/>
    </source>
</evidence>
<gene>
    <name evidence="5" type="ORF">AOZ06_01930</name>
</gene>
<dbReference type="InterPro" id="IPR004107">
    <property type="entry name" value="Integrase_SAM-like_N"/>
</dbReference>
<keyword evidence="6" id="KW-1185">Reference proteome</keyword>
<dbReference type="STRING" id="860235.AOZ06_01930"/>
<dbReference type="InterPro" id="IPR010998">
    <property type="entry name" value="Integrase_recombinase_N"/>
</dbReference>
<dbReference type="SUPFAM" id="SSF56349">
    <property type="entry name" value="DNA breaking-rejoining enzymes"/>
    <property type="match status" value="1"/>
</dbReference>
<dbReference type="InterPro" id="IPR050090">
    <property type="entry name" value="Tyrosine_recombinase_XerCD"/>
</dbReference>
<dbReference type="Pfam" id="PF00589">
    <property type="entry name" value="Phage_integrase"/>
    <property type="match status" value="1"/>
</dbReference>
<dbReference type="GO" id="GO:0015074">
    <property type="term" value="P:DNA integration"/>
    <property type="evidence" value="ECO:0007669"/>
    <property type="project" value="UniProtKB-KW"/>
</dbReference>
<dbReference type="GO" id="GO:0006310">
    <property type="term" value="P:DNA recombination"/>
    <property type="evidence" value="ECO:0007669"/>
    <property type="project" value="UniProtKB-KW"/>
</dbReference>
<evidence type="ECO:0000256" key="1">
    <source>
        <dbReference type="ARBA" id="ARBA00022908"/>
    </source>
</evidence>
<keyword evidence="1" id="KW-0229">DNA integration</keyword>
<dbReference type="Pfam" id="PF14659">
    <property type="entry name" value="Phage_int_SAM_3"/>
    <property type="match status" value="1"/>
</dbReference>
<dbReference type="AlphaFoldDB" id="A0A0N9IDC4"/>
<keyword evidence="2" id="KW-0238">DNA-binding</keyword>
<dbReference type="InterPro" id="IPR002104">
    <property type="entry name" value="Integrase_catalytic"/>
</dbReference>
<proteinExistence type="predicted"/>
<evidence type="ECO:0000256" key="2">
    <source>
        <dbReference type="ARBA" id="ARBA00023125"/>
    </source>
</evidence>
<organism evidence="5 6">
    <name type="scientific">Kibdelosporangium phytohabitans</name>
    <dbReference type="NCBI Taxonomy" id="860235"/>
    <lineage>
        <taxon>Bacteria</taxon>
        <taxon>Bacillati</taxon>
        <taxon>Actinomycetota</taxon>
        <taxon>Actinomycetes</taxon>
        <taxon>Pseudonocardiales</taxon>
        <taxon>Pseudonocardiaceae</taxon>
        <taxon>Kibdelosporangium</taxon>
    </lineage>
</organism>
<keyword evidence="3" id="KW-0233">DNA recombination</keyword>
<dbReference type="Gene3D" id="1.10.443.10">
    <property type="entry name" value="Intergrase catalytic core"/>
    <property type="match status" value="1"/>
</dbReference>
<sequence>MLERERDAGTVKKAGKAPTVEDWMTIYLDTIAVQKLAPKTHDDYWSKARNWILPNLGKHRLDRLQPEHLDALYAVMFKEGMAASHVLKVHRILSRALKIAVRRGKIGRNVADLIDAPSAEPIEQDSLDADEARKVLHVAQKRRNGARWSVGLACGLRQGEALGLRWKYVDLETGAFKVWWQIQRNNWKHGCEDPHACGDRLHKRKPCRKGCKLHKRRCPPPCPANCTRHARSCPERTGGGMVFRKPKGKGRRTGVLPKPLLLALRQQKIEQDKERQIAGDLWDDWDLVFCQPNGKPIDPRDDWEEWGELLKAAGVRYVRVHDGRHTAGTLLAEQGVHIRTIQEILGHADVRTTQIYTHVSDPAKRDAADLMGSALWD</sequence>
<dbReference type="KEGG" id="kphy:AOZ06_01930"/>
<evidence type="ECO:0000313" key="6">
    <source>
        <dbReference type="Proteomes" id="UP000063699"/>
    </source>
</evidence>
<evidence type="ECO:0000259" key="4">
    <source>
        <dbReference type="PROSITE" id="PS51898"/>
    </source>
</evidence>
<dbReference type="PANTHER" id="PTHR30349:SF91">
    <property type="entry name" value="INTA PROTEIN"/>
    <property type="match status" value="1"/>
</dbReference>
<dbReference type="InterPro" id="IPR011010">
    <property type="entry name" value="DNA_brk_join_enz"/>
</dbReference>
<accession>A0A0N9IDC4</accession>
<dbReference type="PANTHER" id="PTHR30349">
    <property type="entry name" value="PHAGE INTEGRASE-RELATED"/>
    <property type="match status" value="1"/>
</dbReference>
<reference evidence="5 6" key="1">
    <citation type="submission" date="2015-07" db="EMBL/GenBank/DDBJ databases">
        <title>Genome sequencing of Kibdelosporangium phytohabitans.</title>
        <authorList>
            <person name="Qin S."/>
            <person name="Xing K."/>
        </authorList>
    </citation>
    <scope>NUCLEOTIDE SEQUENCE [LARGE SCALE GENOMIC DNA]</scope>
    <source>
        <strain evidence="5 6">KLBMP1111</strain>
    </source>
</reference>
<feature type="domain" description="Tyr recombinase" evidence="4">
    <location>
        <begin position="122"/>
        <end position="369"/>
    </location>
</feature>
<dbReference type="EMBL" id="CP012752">
    <property type="protein sequence ID" value="ALG14486.1"/>
    <property type="molecule type" value="Genomic_DNA"/>
</dbReference>
<evidence type="ECO:0000256" key="3">
    <source>
        <dbReference type="ARBA" id="ARBA00023172"/>
    </source>
</evidence>
<name>A0A0N9IDC4_9PSEU</name>
<dbReference type="PROSITE" id="PS51898">
    <property type="entry name" value="TYR_RECOMBINASE"/>
    <property type="match status" value="1"/>
</dbReference>
<dbReference type="CDD" id="cd01189">
    <property type="entry name" value="INT_ICEBs1_C_like"/>
    <property type="match status" value="1"/>
</dbReference>
<dbReference type="Proteomes" id="UP000063699">
    <property type="component" value="Chromosome"/>
</dbReference>
<dbReference type="GO" id="GO:0003677">
    <property type="term" value="F:DNA binding"/>
    <property type="evidence" value="ECO:0007669"/>
    <property type="project" value="UniProtKB-KW"/>
</dbReference>
<dbReference type="Gene3D" id="1.10.150.130">
    <property type="match status" value="1"/>
</dbReference>
<protein>
    <submittedName>
        <fullName evidence="5">Integrase</fullName>
    </submittedName>
</protein>